<keyword evidence="7" id="KW-0698">rRNA processing</keyword>
<dbReference type="AlphaFoldDB" id="A0A3B1CRZ6"/>
<dbReference type="GO" id="GO:0042802">
    <property type="term" value="F:identical protein binding"/>
    <property type="evidence" value="ECO:0007669"/>
    <property type="project" value="UniProtKB-ARBA"/>
</dbReference>
<dbReference type="Gene3D" id="1.10.1520.10">
    <property type="entry name" value="Ribonuclease III domain"/>
    <property type="match status" value="1"/>
</dbReference>
<dbReference type="GO" id="GO:0006364">
    <property type="term" value="P:rRNA processing"/>
    <property type="evidence" value="ECO:0007669"/>
    <property type="project" value="UniProtKB-KW"/>
</dbReference>
<feature type="domain" description="RNase III" evidence="17">
    <location>
        <begin position="6"/>
        <end position="135"/>
    </location>
</feature>
<evidence type="ECO:0000313" key="18">
    <source>
        <dbReference type="EMBL" id="VAX26768.1"/>
    </source>
</evidence>
<evidence type="ECO:0000256" key="14">
    <source>
        <dbReference type="ARBA" id="ARBA00022842"/>
    </source>
</evidence>
<dbReference type="GO" id="GO:0004525">
    <property type="term" value="F:ribonuclease III activity"/>
    <property type="evidence" value="ECO:0007669"/>
    <property type="project" value="UniProtKB-EC"/>
</dbReference>
<evidence type="ECO:0000256" key="8">
    <source>
        <dbReference type="ARBA" id="ARBA00022664"/>
    </source>
</evidence>
<dbReference type="PANTHER" id="PTHR11207">
    <property type="entry name" value="RIBONUCLEASE III"/>
    <property type="match status" value="1"/>
</dbReference>
<dbReference type="SMART" id="SM00535">
    <property type="entry name" value="RIBOc"/>
    <property type="match status" value="1"/>
</dbReference>
<evidence type="ECO:0000256" key="11">
    <source>
        <dbReference type="ARBA" id="ARBA00022723"/>
    </source>
</evidence>
<sequence length="236" mass="26261">MKPKSLSFLETALSYIFRNPSLLQQALTHKSYVNETKEKDRKDNERFEFLGDAVLDLVMCQELVERFPALPEGDLSKMKAKMVSEAVLAGVARQINLGAYLFLGKGEIQSEGQEKPSLLSDALEALIAAIYLDSGSHNGLSEARRVILTLFFEVMQTLTGGELLFDYKTTLQEYSQKKFASLPVYRLINESGPDHEKQFEVGVFVDESLCGIGLGKSKKVAEQEAAQKALSEIKTQ</sequence>
<evidence type="ECO:0000259" key="16">
    <source>
        <dbReference type="PROSITE" id="PS50137"/>
    </source>
</evidence>
<dbReference type="SMART" id="SM00358">
    <property type="entry name" value="DSRM"/>
    <property type="match status" value="1"/>
</dbReference>
<organism evidence="18">
    <name type="scientific">hydrothermal vent metagenome</name>
    <dbReference type="NCBI Taxonomy" id="652676"/>
    <lineage>
        <taxon>unclassified sequences</taxon>
        <taxon>metagenomes</taxon>
        <taxon>ecological metagenomes</taxon>
    </lineage>
</organism>
<keyword evidence="11" id="KW-0479">Metal-binding</keyword>
<accession>A0A3B1CRZ6</accession>
<dbReference type="NCBIfam" id="TIGR02191">
    <property type="entry name" value="RNaseIII"/>
    <property type="match status" value="1"/>
</dbReference>
<feature type="domain" description="DRBM" evidence="16">
    <location>
        <begin position="166"/>
        <end position="235"/>
    </location>
</feature>
<dbReference type="GO" id="GO:0003725">
    <property type="term" value="F:double-stranded RNA binding"/>
    <property type="evidence" value="ECO:0007669"/>
    <property type="project" value="TreeGrafter"/>
</dbReference>
<dbReference type="GO" id="GO:0008033">
    <property type="term" value="P:tRNA processing"/>
    <property type="evidence" value="ECO:0007669"/>
    <property type="project" value="UniProtKB-KW"/>
</dbReference>
<keyword evidence="8" id="KW-0507">mRNA processing</keyword>
<keyword evidence="12" id="KW-0255">Endonuclease</keyword>
<comment type="subcellular location">
    <subcellularLocation>
        <location evidence="2">Cytoplasm</location>
    </subcellularLocation>
</comment>
<dbReference type="PANTHER" id="PTHR11207:SF0">
    <property type="entry name" value="RIBONUCLEASE 3"/>
    <property type="match status" value="1"/>
</dbReference>
<evidence type="ECO:0000256" key="2">
    <source>
        <dbReference type="ARBA" id="ARBA00004496"/>
    </source>
</evidence>
<dbReference type="PROSITE" id="PS00517">
    <property type="entry name" value="RNASE_3_1"/>
    <property type="match status" value="1"/>
</dbReference>
<keyword evidence="6" id="KW-0963">Cytoplasm</keyword>
<dbReference type="SUPFAM" id="SSF69065">
    <property type="entry name" value="RNase III domain-like"/>
    <property type="match status" value="1"/>
</dbReference>
<dbReference type="CDD" id="cd00593">
    <property type="entry name" value="RIBOc"/>
    <property type="match status" value="1"/>
</dbReference>
<dbReference type="PROSITE" id="PS50142">
    <property type="entry name" value="RNASE_3_2"/>
    <property type="match status" value="1"/>
</dbReference>
<evidence type="ECO:0000256" key="13">
    <source>
        <dbReference type="ARBA" id="ARBA00022801"/>
    </source>
</evidence>
<keyword evidence="15" id="KW-0694">RNA-binding</keyword>
<evidence type="ECO:0000256" key="15">
    <source>
        <dbReference type="ARBA" id="ARBA00022884"/>
    </source>
</evidence>
<evidence type="ECO:0000256" key="6">
    <source>
        <dbReference type="ARBA" id="ARBA00022490"/>
    </source>
</evidence>
<dbReference type="Pfam" id="PF00035">
    <property type="entry name" value="dsrm"/>
    <property type="match status" value="1"/>
</dbReference>
<dbReference type="GO" id="GO:0046872">
    <property type="term" value="F:metal ion binding"/>
    <property type="evidence" value="ECO:0007669"/>
    <property type="project" value="UniProtKB-KW"/>
</dbReference>
<dbReference type="InterPro" id="IPR014720">
    <property type="entry name" value="dsRBD_dom"/>
</dbReference>
<dbReference type="InterPro" id="IPR036389">
    <property type="entry name" value="RNase_III_sf"/>
</dbReference>
<evidence type="ECO:0000256" key="1">
    <source>
        <dbReference type="ARBA" id="ARBA00000109"/>
    </source>
</evidence>
<dbReference type="EC" id="3.1.26.3" evidence="5"/>
<reference evidence="18" key="1">
    <citation type="submission" date="2018-06" db="EMBL/GenBank/DDBJ databases">
        <authorList>
            <person name="Zhirakovskaya E."/>
        </authorList>
    </citation>
    <scope>NUCLEOTIDE SEQUENCE</scope>
</reference>
<dbReference type="GO" id="GO:0010468">
    <property type="term" value="P:regulation of gene expression"/>
    <property type="evidence" value="ECO:0007669"/>
    <property type="project" value="TreeGrafter"/>
</dbReference>
<proteinExistence type="inferred from homology"/>
<keyword evidence="14" id="KW-0460">Magnesium</keyword>
<dbReference type="EMBL" id="UOGF01000017">
    <property type="protein sequence ID" value="VAX26768.1"/>
    <property type="molecule type" value="Genomic_DNA"/>
</dbReference>
<dbReference type="GO" id="GO:0006397">
    <property type="term" value="P:mRNA processing"/>
    <property type="evidence" value="ECO:0007669"/>
    <property type="project" value="UniProtKB-KW"/>
</dbReference>
<evidence type="ECO:0000256" key="5">
    <source>
        <dbReference type="ARBA" id="ARBA00012177"/>
    </source>
</evidence>
<keyword evidence="13 18" id="KW-0378">Hydrolase</keyword>
<gene>
    <name evidence="18" type="ORF">MNBD_NITROSPIRAE01-270</name>
</gene>
<dbReference type="InterPro" id="IPR000999">
    <property type="entry name" value="RNase_III_dom"/>
</dbReference>
<name>A0A3B1CRZ6_9ZZZZ</name>
<dbReference type="FunFam" id="1.10.1520.10:FF:000001">
    <property type="entry name" value="Ribonuclease 3"/>
    <property type="match status" value="1"/>
</dbReference>
<evidence type="ECO:0000256" key="12">
    <source>
        <dbReference type="ARBA" id="ARBA00022759"/>
    </source>
</evidence>
<evidence type="ECO:0000256" key="7">
    <source>
        <dbReference type="ARBA" id="ARBA00022552"/>
    </source>
</evidence>
<comment type="similarity">
    <text evidence="3">Belongs to the ribonuclease III family.</text>
</comment>
<dbReference type="CDD" id="cd10845">
    <property type="entry name" value="DSRM_RNAse_III_family"/>
    <property type="match status" value="1"/>
</dbReference>
<dbReference type="HAMAP" id="MF_00104">
    <property type="entry name" value="RNase_III"/>
    <property type="match status" value="1"/>
</dbReference>
<dbReference type="InterPro" id="IPR011907">
    <property type="entry name" value="RNase_III"/>
</dbReference>
<dbReference type="Pfam" id="PF14622">
    <property type="entry name" value="Ribonucleas_3_3"/>
    <property type="match status" value="1"/>
</dbReference>
<evidence type="ECO:0000256" key="10">
    <source>
        <dbReference type="ARBA" id="ARBA00022722"/>
    </source>
</evidence>
<keyword evidence="9" id="KW-0819">tRNA processing</keyword>
<evidence type="ECO:0000256" key="4">
    <source>
        <dbReference type="ARBA" id="ARBA00011738"/>
    </source>
</evidence>
<comment type="catalytic activity">
    <reaction evidence="1">
        <text>Endonucleolytic cleavage to 5'-phosphomonoester.</text>
        <dbReference type="EC" id="3.1.26.3"/>
    </reaction>
</comment>
<protein>
    <recommendedName>
        <fullName evidence="5">ribonuclease III</fullName>
        <ecNumber evidence="5">3.1.26.3</ecNumber>
    </recommendedName>
</protein>
<comment type="subunit">
    <text evidence="4">Homodimer.</text>
</comment>
<dbReference type="FunFam" id="3.30.160.20:FF:000003">
    <property type="entry name" value="Ribonuclease 3"/>
    <property type="match status" value="1"/>
</dbReference>
<evidence type="ECO:0000256" key="9">
    <source>
        <dbReference type="ARBA" id="ARBA00022694"/>
    </source>
</evidence>
<keyword evidence="10" id="KW-0540">Nuclease</keyword>
<dbReference type="SUPFAM" id="SSF54768">
    <property type="entry name" value="dsRNA-binding domain-like"/>
    <property type="match status" value="1"/>
</dbReference>
<dbReference type="GO" id="GO:0005737">
    <property type="term" value="C:cytoplasm"/>
    <property type="evidence" value="ECO:0007669"/>
    <property type="project" value="UniProtKB-SubCell"/>
</dbReference>
<dbReference type="PROSITE" id="PS50137">
    <property type="entry name" value="DS_RBD"/>
    <property type="match status" value="1"/>
</dbReference>
<dbReference type="Gene3D" id="3.30.160.20">
    <property type="match status" value="1"/>
</dbReference>
<evidence type="ECO:0000256" key="3">
    <source>
        <dbReference type="ARBA" id="ARBA00010183"/>
    </source>
</evidence>
<evidence type="ECO:0000259" key="17">
    <source>
        <dbReference type="PROSITE" id="PS50142"/>
    </source>
</evidence>